<reference evidence="2 3" key="1">
    <citation type="submission" date="2018-06" db="EMBL/GenBank/DDBJ databases">
        <title>Comparative genomics reveals the genomic features of Rhizophagus irregularis, R. cerebriforme, R. diaphanum and Gigaspora rosea, and their symbiotic lifestyle signature.</title>
        <authorList>
            <person name="Morin E."/>
            <person name="San Clemente H."/>
            <person name="Chen E.C.H."/>
            <person name="De La Providencia I."/>
            <person name="Hainaut M."/>
            <person name="Kuo A."/>
            <person name="Kohler A."/>
            <person name="Murat C."/>
            <person name="Tang N."/>
            <person name="Roy S."/>
            <person name="Loubradou J."/>
            <person name="Henrissat B."/>
            <person name="Grigoriev I.V."/>
            <person name="Corradi N."/>
            <person name="Roux C."/>
            <person name="Martin F.M."/>
        </authorList>
    </citation>
    <scope>NUCLEOTIDE SEQUENCE [LARGE SCALE GENOMIC DNA]</scope>
    <source>
        <strain evidence="2 3">DAOM 227022</strain>
    </source>
</reference>
<comment type="caution">
    <text evidence="2">The sequence shown here is derived from an EMBL/GenBank/DDBJ whole genome shotgun (WGS) entry which is preliminary data.</text>
</comment>
<sequence>MVFNFKNFLYYIDNDEKIPITVKTISDSLQVPEKSVLLRCSDNLLVIRQELEKNYDNLLFLRRYSQNNIDSQSHGFAEIACQDEEVIHLDEIVDGDIIYIKCKIRIDLNFLNEKCKLDYGCTMTFDEIKKANKRAFEMKNCEMNEINSYEKGVVEFKTNEERIMKTNLFFSADVNVENFLKLGVSIKSMKDKKSNSETSGSYHFMKHAKLSLKFTEYLKCLEPTSEFTEAVKNAIDSEDPPENFKQITKEFGQFIPTEIILGGRAHFKEHIISTGNFAGNSKEIAMNTNAKGAEVVVASTSNCLKGKSTYHKFNCTKLIGGGSPNSLENFNEADWVKSLKENYENWDCIEFRDPISIFQILPDSLHKQIIKSIGKTIHYSTTEEFCHQLDQPEEFGKPKIFELNMPPDVLKIVKNKDADCNIFATVIDTTESKNDFFTCQVLCPPNGKPNLIIHCVQKRFKRHECKLKIGWMVIGYVTDFNLIFSDFNAQLEILKNENVLNNQTMINTDLLNFKYNPYVRKVPPCLGIPVLTKLDSSNDSLIIGHHFYNAHEENQIGAYTFSYCLKNNHFVNLPNFIFCTLIISNYHNSNAYDVISFDYPILKKKKPYIDLTAGSCRFISLYSTHKANCGPIFLKQNCKRIKAKSIECKNTTCYICKNNTLRKSDNNIRCAFFDPYQKMYNLNKYLL</sequence>
<dbReference type="OrthoDB" id="2314742at2759"/>
<organism evidence="2 3">
    <name type="scientific">Glomus cerebriforme</name>
    <dbReference type="NCBI Taxonomy" id="658196"/>
    <lineage>
        <taxon>Eukaryota</taxon>
        <taxon>Fungi</taxon>
        <taxon>Fungi incertae sedis</taxon>
        <taxon>Mucoromycota</taxon>
        <taxon>Glomeromycotina</taxon>
        <taxon>Glomeromycetes</taxon>
        <taxon>Glomerales</taxon>
        <taxon>Glomeraceae</taxon>
        <taxon>Glomus</taxon>
    </lineage>
</organism>
<feature type="domain" description="DUF7431" evidence="1">
    <location>
        <begin position="377"/>
        <end position="653"/>
    </location>
</feature>
<gene>
    <name evidence="2" type="ORF">C1645_829596</name>
</gene>
<proteinExistence type="predicted"/>
<dbReference type="STRING" id="658196.A0A397SQL3"/>
<dbReference type="InterPro" id="IPR055854">
    <property type="entry name" value="DUF7431"/>
</dbReference>
<dbReference type="Proteomes" id="UP000265703">
    <property type="component" value="Unassembled WGS sequence"/>
</dbReference>
<accession>A0A397SQL3</accession>
<evidence type="ECO:0000313" key="2">
    <source>
        <dbReference type="EMBL" id="RIA86217.1"/>
    </source>
</evidence>
<protein>
    <recommendedName>
        <fullName evidence="1">DUF7431 domain-containing protein</fullName>
    </recommendedName>
</protein>
<evidence type="ECO:0000259" key="1">
    <source>
        <dbReference type="Pfam" id="PF24209"/>
    </source>
</evidence>
<dbReference type="AlphaFoldDB" id="A0A397SQL3"/>
<evidence type="ECO:0000313" key="3">
    <source>
        <dbReference type="Proteomes" id="UP000265703"/>
    </source>
</evidence>
<name>A0A397SQL3_9GLOM</name>
<dbReference type="Pfam" id="PF24209">
    <property type="entry name" value="DUF7431"/>
    <property type="match status" value="1"/>
</dbReference>
<keyword evidence="3" id="KW-1185">Reference proteome</keyword>
<dbReference type="EMBL" id="QKYT01000376">
    <property type="protein sequence ID" value="RIA86217.1"/>
    <property type="molecule type" value="Genomic_DNA"/>
</dbReference>